<dbReference type="SUPFAM" id="SSF56672">
    <property type="entry name" value="DNA/RNA polymerases"/>
    <property type="match status" value="1"/>
</dbReference>
<evidence type="ECO:0000313" key="1">
    <source>
        <dbReference type="EMBL" id="RVW58849.1"/>
    </source>
</evidence>
<dbReference type="EMBL" id="QGNW01000922">
    <property type="protein sequence ID" value="RVW58849.1"/>
    <property type="molecule type" value="Genomic_DNA"/>
</dbReference>
<reference evidence="1 2" key="1">
    <citation type="journal article" date="2018" name="PLoS Genet.">
        <title>Population sequencing reveals clonal diversity and ancestral inbreeding in the grapevine cultivar Chardonnay.</title>
        <authorList>
            <person name="Roach M.J."/>
            <person name="Johnson D.L."/>
            <person name="Bohlmann J."/>
            <person name="van Vuuren H.J."/>
            <person name="Jones S.J."/>
            <person name="Pretorius I.S."/>
            <person name="Schmidt S.A."/>
            <person name="Borneman A.R."/>
        </authorList>
    </citation>
    <scope>NUCLEOTIDE SEQUENCE [LARGE SCALE GENOMIC DNA]</scope>
    <source>
        <strain evidence="2">cv. Chardonnay</strain>
        <tissue evidence="1">Leaf</tissue>
    </source>
</reference>
<evidence type="ECO:0000313" key="2">
    <source>
        <dbReference type="Proteomes" id="UP000288805"/>
    </source>
</evidence>
<evidence type="ECO:0008006" key="3">
    <source>
        <dbReference type="Google" id="ProtNLM"/>
    </source>
</evidence>
<organism evidence="1 2">
    <name type="scientific">Vitis vinifera</name>
    <name type="common">Grape</name>
    <dbReference type="NCBI Taxonomy" id="29760"/>
    <lineage>
        <taxon>Eukaryota</taxon>
        <taxon>Viridiplantae</taxon>
        <taxon>Streptophyta</taxon>
        <taxon>Embryophyta</taxon>
        <taxon>Tracheophyta</taxon>
        <taxon>Spermatophyta</taxon>
        <taxon>Magnoliopsida</taxon>
        <taxon>eudicotyledons</taxon>
        <taxon>Gunneridae</taxon>
        <taxon>Pentapetalae</taxon>
        <taxon>rosids</taxon>
        <taxon>Vitales</taxon>
        <taxon>Vitaceae</taxon>
        <taxon>Viteae</taxon>
        <taxon>Vitis</taxon>
    </lineage>
</organism>
<comment type="caution">
    <text evidence="1">The sequence shown here is derived from an EMBL/GenBank/DDBJ whole genome shotgun (WGS) entry which is preliminary data.</text>
</comment>
<gene>
    <name evidence="1" type="ORF">CK203_101789</name>
</gene>
<dbReference type="AlphaFoldDB" id="A0A438FFT4"/>
<accession>A0A438FFT4</accession>
<proteinExistence type="predicted"/>
<dbReference type="Proteomes" id="UP000288805">
    <property type="component" value="Unassembled WGS sequence"/>
</dbReference>
<name>A0A438FFT4_VITVI</name>
<sequence length="296" mass="34214">MGESYTSRAKEIRITVVQNDKGEKFLHASLRLKGHPFYYFLDGYSSFLNRCIEKDLVLNWEKCHFMVPKGSSLGILSPAKALRRFIKDFSKHARPLCELLVKDAKFELFLGNRDGKPYVIYYASKTLNEEQRNYTTAKKECWLSKTRREWKCGSRPFVEASIAHTSHNLPINDDFPEESLMLIEAAPWYVHIANYLVIGEVPRSQESNASNRVRFGAEMRKIWPLEDNCAKLVRIRTTPSACASLCAACASLCEACAKLAQHLQLVRNSHNTRKHFQAHAWCKFPLFRRLTRDIFF</sequence>
<protein>
    <recommendedName>
        <fullName evidence="3">Reverse transcriptase/retrotransposon-derived protein RNase H-like domain-containing protein</fullName>
    </recommendedName>
</protein>
<dbReference type="InterPro" id="IPR043502">
    <property type="entry name" value="DNA/RNA_pol_sf"/>
</dbReference>